<keyword evidence="2" id="KW-1185">Reference proteome</keyword>
<name>A0A3N5ABP8_9THEO</name>
<sequence>MSVATFFGIPLLPQALEGARREALKLTAPGELGVGLKVRVDPAREAVGIGKAYPFPSVITAEVEALYERFVLFRSVRGGYRFTVPWHDLRAGIVRLFKE</sequence>
<protein>
    <submittedName>
        <fullName evidence="1">Uncharacterized protein</fullName>
    </submittedName>
</protein>
<comment type="caution">
    <text evidence="1">The sequence shown here is derived from an EMBL/GenBank/DDBJ whole genome shotgun (WGS) entry which is preliminary data.</text>
</comment>
<evidence type="ECO:0000313" key="2">
    <source>
        <dbReference type="Proteomes" id="UP000282654"/>
    </source>
</evidence>
<evidence type="ECO:0000313" key="1">
    <source>
        <dbReference type="EMBL" id="RPF42014.1"/>
    </source>
</evidence>
<dbReference type="EMBL" id="RKRE01000004">
    <property type="protein sequence ID" value="RPF42014.1"/>
    <property type="molecule type" value="Genomic_DNA"/>
</dbReference>
<accession>A0A3N5ABP8</accession>
<reference evidence="1 2" key="1">
    <citation type="submission" date="2018-11" db="EMBL/GenBank/DDBJ databases">
        <title>Genomic Encyclopedia of Type Strains, Phase IV (KMG-IV): sequencing the most valuable type-strain genomes for metagenomic binning, comparative biology and taxonomic classification.</title>
        <authorList>
            <person name="Goeker M."/>
        </authorList>
    </citation>
    <scope>NUCLEOTIDE SEQUENCE [LARGE SCALE GENOMIC DNA]</scope>
    <source>
        <strain evidence="1 2">DSM 102936</strain>
    </source>
</reference>
<dbReference type="Proteomes" id="UP000282654">
    <property type="component" value="Unassembled WGS sequence"/>
</dbReference>
<proteinExistence type="predicted"/>
<dbReference type="RefSeq" id="WP_123932092.1">
    <property type="nucleotide sequence ID" value="NZ_RKRE01000004.1"/>
</dbReference>
<gene>
    <name evidence="1" type="ORF">EDD75_2235</name>
</gene>
<organism evidence="1 2">
    <name type="scientific">Thermodesulfitimonas autotrophica</name>
    <dbReference type="NCBI Taxonomy" id="1894989"/>
    <lineage>
        <taxon>Bacteria</taxon>
        <taxon>Bacillati</taxon>
        <taxon>Bacillota</taxon>
        <taxon>Clostridia</taxon>
        <taxon>Thermoanaerobacterales</taxon>
        <taxon>Thermoanaerobacteraceae</taxon>
        <taxon>Thermodesulfitimonas</taxon>
    </lineage>
</organism>
<dbReference type="AlphaFoldDB" id="A0A3N5ABP8"/>